<sequence>MTDNEDVGLKAALCNFGELVRRKRQACRWSFKELGEKTGIGIAALSDVEMGILALTDTERETLCEFLGIDIDTFPKMLRNERKKAARENVDTPERLRAAPIVDLTRYRESWQKTTTPPRD</sequence>
<dbReference type="CDD" id="cd00093">
    <property type="entry name" value="HTH_XRE"/>
    <property type="match status" value="1"/>
</dbReference>
<evidence type="ECO:0000313" key="2">
    <source>
        <dbReference type="Proteomes" id="UP000540266"/>
    </source>
</evidence>
<dbReference type="SMART" id="SM00530">
    <property type="entry name" value="HTH_XRE"/>
    <property type="match status" value="1"/>
</dbReference>
<accession>A0A7X6F3K5</accession>
<dbReference type="RefSeq" id="WP_167860749.1">
    <property type="nucleotide sequence ID" value="NZ_CP064931.1"/>
</dbReference>
<dbReference type="AlphaFoldDB" id="A0A7X6F3K5"/>
<dbReference type="Proteomes" id="UP000540266">
    <property type="component" value="Chromosome"/>
</dbReference>
<evidence type="ECO:0000313" key="1">
    <source>
        <dbReference type="EMBL" id="QPK10919.1"/>
    </source>
</evidence>
<proteinExistence type="predicted"/>
<dbReference type="InterPro" id="IPR001387">
    <property type="entry name" value="Cro/C1-type_HTH"/>
</dbReference>
<gene>
    <name evidence="1" type="ORF">HER27_010435</name>
</gene>
<dbReference type="EMBL" id="CP064931">
    <property type="protein sequence ID" value="QPK10919.1"/>
    <property type="molecule type" value="Genomic_DNA"/>
</dbReference>
<dbReference type="SUPFAM" id="SSF47413">
    <property type="entry name" value="lambda repressor-like DNA-binding domains"/>
    <property type="match status" value="1"/>
</dbReference>
<name>A0A7X6F3K5_9HYPH</name>
<dbReference type="PROSITE" id="PS50943">
    <property type="entry name" value="HTH_CROC1"/>
    <property type="match status" value="1"/>
</dbReference>
<dbReference type="GO" id="GO:0003677">
    <property type="term" value="F:DNA binding"/>
    <property type="evidence" value="ECO:0007669"/>
    <property type="project" value="InterPro"/>
</dbReference>
<dbReference type="Pfam" id="PF13560">
    <property type="entry name" value="HTH_31"/>
    <property type="match status" value="1"/>
</dbReference>
<dbReference type="Gene3D" id="1.10.260.40">
    <property type="entry name" value="lambda repressor-like DNA-binding domains"/>
    <property type="match status" value="1"/>
</dbReference>
<dbReference type="InterPro" id="IPR010982">
    <property type="entry name" value="Lambda_DNA-bd_dom_sf"/>
</dbReference>
<reference evidence="1 2" key="1">
    <citation type="submission" date="2020-11" db="EMBL/GenBank/DDBJ databases">
        <title>Indigenous Rhizobia Nodulating Common beans in Western Kenya.</title>
        <authorList>
            <person name="Wekesa C.S."/>
            <person name="Oelmueller R."/>
            <person name="Furch A.C."/>
        </authorList>
    </citation>
    <scope>NUCLEOTIDE SEQUENCE [LARGE SCALE GENOMIC DNA]</scope>
    <source>
        <strain evidence="2">BS3</strain>
    </source>
</reference>
<protein>
    <submittedName>
        <fullName evidence="1">Helix-turn-helix transcriptional regulator</fullName>
    </submittedName>
</protein>
<organism evidence="1 2">
    <name type="scientific">Rhizobium phaseoli</name>
    <dbReference type="NCBI Taxonomy" id="396"/>
    <lineage>
        <taxon>Bacteria</taxon>
        <taxon>Pseudomonadati</taxon>
        <taxon>Pseudomonadota</taxon>
        <taxon>Alphaproteobacteria</taxon>
        <taxon>Hyphomicrobiales</taxon>
        <taxon>Rhizobiaceae</taxon>
        <taxon>Rhizobium/Agrobacterium group</taxon>
        <taxon>Rhizobium</taxon>
    </lineage>
</organism>